<evidence type="ECO:0000313" key="6">
    <source>
        <dbReference type="Proteomes" id="UP000218934"/>
    </source>
</evidence>
<dbReference type="RefSeq" id="WP_066966208.1">
    <property type="nucleotide sequence ID" value="NZ_CP023449.1"/>
</dbReference>
<dbReference type="InterPro" id="IPR009075">
    <property type="entry name" value="AcylCo_DH/oxidase_C"/>
</dbReference>
<evidence type="ECO:0000313" key="5">
    <source>
        <dbReference type="EMBL" id="PCE40361.1"/>
    </source>
</evidence>
<accession>A0A2A4FSI4</accession>
<sequence>MDVLLEQTATRILSDFADAPDALWRALEENGLTRLWAGEADGGFDMAPEEGFGLIWLAGAHAAAVPLADTLAAAWLLSEAGLPVPSGRMGIFIDGWQRGVAFGDVVEHVVCIRDRSVSLHRGPWQGCALTSIGKDALISVPRLRDAPVAEGEMQADGGLAFAALARAAQICGAIEAVLAMTIAFAGQREQFGRPLSKNQAIQHLLSEMGAEAAAATGIVDAAILSVRRGAAPDLTTTAAAKYRAGVAAGIVAEHAHQVHGAIGYTDEYGLARLTRRLWRWREDFGGESFWANMLGQAALAGPGRLWPRIADGGLG</sequence>
<dbReference type="Proteomes" id="UP000218934">
    <property type="component" value="Unassembled WGS sequence"/>
</dbReference>
<evidence type="ECO:0000259" key="4">
    <source>
        <dbReference type="Pfam" id="PF00441"/>
    </source>
</evidence>
<evidence type="ECO:0000256" key="2">
    <source>
        <dbReference type="ARBA" id="ARBA00022827"/>
    </source>
</evidence>
<feature type="domain" description="Acyl-CoA dehydrogenase/oxidase C-terminal" evidence="4">
    <location>
        <begin position="154"/>
        <end position="276"/>
    </location>
</feature>
<dbReference type="Gene3D" id="1.20.140.10">
    <property type="entry name" value="Butyryl-CoA Dehydrogenase, subunit A, domain 3"/>
    <property type="match status" value="1"/>
</dbReference>
<reference evidence="5 6" key="1">
    <citation type="submission" date="2017-09" db="EMBL/GenBank/DDBJ databases">
        <title>The Catabolism of 3,6-Dichlorosalicylic acid is Initiated by the Cytochrome P450 Monooxygenase DsmABC in Rhizorhabdus dicambivorans Ndbn-20.</title>
        <authorList>
            <person name="Na L."/>
        </authorList>
    </citation>
    <scope>NUCLEOTIDE SEQUENCE [LARGE SCALE GENOMIC DNA]</scope>
    <source>
        <strain evidence="5 6">Ndbn-20m</strain>
    </source>
</reference>
<evidence type="ECO:0000256" key="3">
    <source>
        <dbReference type="ARBA" id="ARBA00023002"/>
    </source>
</evidence>
<name>A0A2A4FSI4_9SPHN</name>
<dbReference type="AlphaFoldDB" id="A0A2A4FSI4"/>
<dbReference type="PANTHER" id="PTHR43884">
    <property type="entry name" value="ACYL-COA DEHYDROGENASE"/>
    <property type="match status" value="1"/>
</dbReference>
<protein>
    <recommendedName>
        <fullName evidence="4">Acyl-CoA dehydrogenase/oxidase C-terminal domain-containing protein</fullName>
    </recommendedName>
</protein>
<proteinExistence type="predicted"/>
<organism evidence="5 6">
    <name type="scientific">Rhizorhabdus dicambivorans</name>
    <dbReference type="NCBI Taxonomy" id="1850238"/>
    <lineage>
        <taxon>Bacteria</taxon>
        <taxon>Pseudomonadati</taxon>
        <taxon>Pseudomonadota</taxon>
        <taxon>Alphaproteobacteria</taxon>
        <taxon>Sphingomonadales</taxon>
        <taxon>Sphingomonadaceae</taxon>
        <taxon>Rhizorhabdus</taxon>
    </lineage>
</organism>
<dbReference type="InterPro" id="IPR036250">
    <property type="entry name" value="AcylCo_DH-like_C"/>
</dbReference>
<evidence type="ECO:0000256" key="1">
    <source>
        <dbReference type="ARBA" id="ARBA00022630"/>
    </source>
</evidence>
<dbReference type="GO" id="GO:0003995">
    <property type="term" value="F:acyl-CoA dehydrogenase activity"/>
    <property type="evidence" value="ECO:0007669"/>
    <property type="project" value="TreeGrafter"/>
</dbReference>
<dbReference type="OrthoDB" id="2450120at2"/>
<dbReference type="Pfam" id="PF00441">
    <property type="entry name" value="Acyl-CoA_dh_1"/>
    <property type="match status" value="1"/>
</dbReference>
<keyword evidence="2" id="KW-0274">FAD</keyword>
<keyword evidence="3" id="KW-0560">Oxidoreductase</keyword>
<keyword evidence="1" id="KW-0285">Flavoprotein</keyword>
<dbReference type="EMBL" id="NWUF01000029">
    <property type="protein sequence ID" value="PCE40361.1"/>
    <property type="molecule type" value="Genomic_DNA"/>
</dbReference>
<dbReference type="PANTHER" id="PTHR43884:SF20">
    <property type="entry name" value="ACYL-COA DEHYDROGENASE FADE28"/>
    <property type="match status" value="1"/>
</dbReference>
<gene>
    <name evidence="5" type="ORF">COO09_20485</name>
</gene>
<dbReference type="KEGG" id="rdi:CMV14_19960"/>
<dbReference type="SUPFAM" id="SSF47203">
    <property type="entry name" value="Acyl-CoA dehydrogenase C-terminal domain-like"/>
    <property type="match status" value="1"/>
</dbReference>
<keyword evidence="6" id="KW-1185">Reference proteome</keyword>
<comment type="caution">
    <text evidence="5">The sequence shown here is derived from an EMBL/GenBank/DDBJ whole genome shotgun (WGS) entry which is preliminary data.</text>
</comment>